<comment type="caution">
    <text evidence="2">The sequence shown here is derived from an EMBL/GenBank/DDBJ whole genome shotgun (WGS) entry which is preliminary data.</text>
</comment>
<evidence type="ECO:0000313" key="2">
    <source>
        <dbReference type="EMBL" id="MBC9978561.1"/>
    </source>
</evidence>
<gene>
    <name evidence="2" type="ORF">HA482_10065</name>
</gene>
<dbReference type="CDD" id="cd00531">
    <property type="entry name" value="NTF2_like"/>
    <property type="match status" value="1"/>
</dbReference>
<dbReference type="EMBL" id="JAATTO010000012">
    <property type="protein sequence ID" value="MBC9978561.1"/>
    <property type="molecule type" value="Genomic_DNA"/>
</dbReference>
<keyword evidence="3" id="KW-1185">Reference proteome</keyword>
<dbReference type="Proteomes" id="UP000639516">
    <property type="component" value="Unassembled WGS sequence"/>
</dbReference>
<dbReference type="InterPro" id="IPR032710">
    <property type="entry name" value="NTF2-like_dom_sf"/>
</dbReference>
<dbReference type="Pfam" id="PF12680">
    <property type="entry name" value="SnoaL_2"/>
    <property type="match status" value="1"/>
</dbReference>
<proteinExistence type="predicted"/>
<organism evidence="2 3">
    <name type="scientific">Bradyrhizobium campsiandrae</name>
    <dbReference type="NCBI Taxonomy" id="1729892"/>
    <lineage>
        <taxon>Bacteria</taxon>
        <taxon>Pseudomonadati</taxon>
        <taxon>Pseudomonadota</taxon>
        <taxon>Alphaproteobacteria</taxon>
        <taxon>Hyphomicrobiales</taxon>
        <taxon>Nitrobacteraceae</taxon>
        <taxon>Bradyrhizobium</taxon>
    </lineage>
</organism>
<evidence type="ECO:0000259" key="1">
    <source>
        <dbReference type="Pfam" id="PF12680"/>
    </source>
</evidence>
<sequence>MKKDTQMLSSRELLNEFFDCLRHFDTSINRCVDLFADDGVFEFPYFPVLGIPSRFEGKVALRQVLEMIRSHFSSFTVSNIEIHEVKGADIVFVRYHTDGFIDGTERVYAQDYVSQLVAEGGKIKILREYLNVILTARMLFPNGLADVPD</sequence>
<dbReference type="InterPro" id="IPR037401">
    <property type="entry name" value="SnoaL-like"/>
</dbReference>
<dbReference type="RefSeq" id="WP_188102697.1">
    <property type="nucleotide sequence ID" value="NZ_JAANIH010000028.1"/>
</dbReference>
<protein>
    <submittedName>
        <fullName evidence="2">Nuclear transport factor 2 family protein</fullName>
    </submittedName>
</protein>
<evidence type="ECO:0000313" key="3">
    <source>
        <dbReference type="Proteomes" id="UP000639516"/>
    </source>
</evidence>
<reference evidence="2 3" key="1">
    <citation type="journal article" date="2020" name="Arch. Microbiol.">
        <title>Bradyrhizobium campsiandrae sp. nov., a nitrogen-fixing bacterial strain isolated from a native leguminous tree from the Amazon adapted to flooded conditions.</title>
        <authorList>
            <person name="Cabral Michel D."/>
            <person name="Martins da Costa E."/>
            <person name="Azarias Guimaraes A."/>
            <person name="Soares de Carvalho T."/>
            <person name="Santos de Castro Caputo P."/>
            <person name="Willems A."/>
            <person name="de Souza Moreira F.M."/>
        </authorList>
    </citation>
    <scope>NUCLEOTIDE SEQUENCE [LARGE SCALE GENOMIC DNA]</scope>
    <source>
        <strain evidence="3">INPA 384B</strain>
    </source>
</reference>
<dbReference type="Gene3D" id="3.10.450.50">
    <property type="match status" value="1"/>
</dbReference>
<dbReference type="SUPFAM" id="SSF54427">
    <property type="entry name" value="NTF2-like"/>
    <property type="match status" value="1"/>
</dbReference>
<feature type="domain" description="SnoaL-like" evidence="1">
    <location>
        <begin position="16"/>
        <end position="123"/>
    </location>
</feature>
<accession>A0ABR7U4W9</accession>
<name>A0ABR7U4W9_9BRAD</name>